<protein>
    <submittedName>
        <fullName evidence="3">Reverse transcriptase domain-containing protein</fullName>
    </submittedName>
</protein>
<dbReference type="PANTHER" id="PTHR47027:SF26">
    <property type="entry name" value="REVERSE TRANSCRIPTASE DOMAIN-CONTAINING PROTEIN"/>
    <property type="match status" value="1"/>
</dbReference>
<feature type="domain" description="Reverse transcriptase" evidence="2">
    <location>
        <begin position="88"/>
        <end position="346"/>
    </location>
</feature>
<proteinExistence type="predicted"/>
<dbReference type="AlphaFoldDB" id="A0A183SUU6"/>
<feature type="compositionally biased region" description="Low complexity" evidence="1">
    <location>
        <begin position="1"/>
        <end position="15"/>
    </location>
</feature>
<dbReference type="WBParaSite" id="SSLN_0000829801-mRNA-1">
    <property type="protein sequence ID" value="SSLN_0000829801-mRNA-1"/>
    <property type="gene ID" value="SSLN_0000829801"/>
</dbReference>
<dbReference type="SUPFAM" id="SSF56672">
    <property type="entry name" value="DNA/RNA polymerases"/>
    <property type="match status" value="1"/>
</dbReference>
<feature type="region of interest" description="Disordered" evidence="1">
    <location>
        <begin position="1"/>
        <end position="23"/>
    </location>
</feature>
<dbReference type="InterPro" id="IPR043502">
    <property type="entry name" value="DNA/RNA_pol_sf"/>
</dbReference>
<evidence type="ECO:0000256" key="1">
    <source>
        <dbReference type="SAM" id="MobiDB-lite"/>
    </source>
</evidence>
<dbReference type="Pfam" id="PF00078">
    <property type="entry name" value="RVT_1"/>
    <property type="match status" value="1"/>
</dbReference>
<sequence>LGSSQRPQPGQPSRPAGLTRSDRPEWRTALVAWKLARFKMDIAALSETRLSEQGQLEEVGAGYTFFWSGRPKHGGPRLTAELTTLFQEMWRQGQVPQEFKDATIVHLYKQKGNRQLWDSHRGISLLNLAGKMFARILLNRLNGHLEQGLFPESQCGFRRHRGTSDMSFAARQLKENCQEMRTHLYTIFVNLTKAFDTVNRDGLWKLMQKFCSGLRIGSHPCLILMFSAMLMDAYRDEQPGIRIAYRTDGHLNSRCMKAATHVSTTTAHDLLFADDCALNTVTEEDMQRSMNLFAASCAYFGLTISTAKTVVMHQPLPSAECNAPRINVNGAQLKNVETFAYLGSTLSRNTRIDDEVAQRISKAIQAFGRLQASVWNRHDGCFSFAIGTSPDEYIKEGELLLLFFFPRELFI</sequence>
<evidence type="ECO:0000259" key="2">
    <source>
        <dbReference type="PROSITE" id="PS50878"/>
    </source>
</evidence>
<dbReference type="PROSITE" id="PS50878">
    <property type="entry name" value="RT_POL"/>
    <property type="match status" value="1"/>
</dbReference>
<dbReference type="PANTHER" id="PTHR47027">
    <property type="entry name" value="REVERSE TRANSCRIPTASE DOMAIN-CONTAINING PROTEIN"/>
    <property type="match status" value="1"/>
</dbReference>
<accession>A0A183SUU6</accession>
<organism evidence="3">
    <name type="scientific">Schistocephalus solidus</name>
    <name type="common">Tapeworm</name>
    <dbReference type="NCBI Taxonomy" id="70667"/>
    <lineage>
        <taxon>Eukaryota</taxon>
        <taxon>Metazoa</taxon>
        <taxon>Spiralia</taxon>
        <taxon>Lophotrochozoa</taxon>
        <taxon>Platyhelminthes</taxon>
        <taxon>Cestoda</taxon>
        <taxon>Eucestoda</taxon>
        <taxon>Diphyllobothriidea</taxon>
        <taxon>Diphyllobothriidae</taxon>
        <taxon>Schistocephalus</taxon>
    </lineage>
</organism>
<dbReference type="CDD" id="cd01650">
    <property type="entry name" value="RT_nLTR_like"/>
    <property type="match status" value="1"/>
</dbReference>
<name>A0A183SUU6_SCHSO</name>
<evidence type="ECO:0000313" key="3">
    <source>
        <dbReference type="WBParaSite" id="SSLN_0000829801-mRNA-1"/>
    </source>
</evidence>
<dbReference type="InterPro" id="IPR000477">
    <property type="entry name" value="RT_dom"/>
</dbReference>
<reference evidence="3" key="1">
    <citation type="submission" date="2016-06" db="UniProtKB">
        <authorList>
            <consortium name="WormBaseParasite"/>
        </authorList>
    </citation>
    <scope>IDENTIFICATION</scope>
</reference>